<evidence type="ECO:0000313" key="5">
    <source>
        <dbReference type="EnsemblMetazoa" id="OVOC2959.1"/>
    </source>
</evidence>
<keyword evidence="2" id="KW-0813">Transport</keyword>
<dbReference type="GO" id="GO:0008289">
    <property type="term" value="F:lipid binding"/>
    <property type="evidence" value="ECO:0007669"/>
    <property type="project" value="UniProtKB-KW"/>
</dbReference>
<dbReference type="SUPFAM" id="SSF50814">
    <property type="entry name" value="Lipocalins"/>
    <property type="match status" value="1"/>
</dbReference>
<dbReference type="PANTHER" id="PTHR22725">
    <property type="entry name" value="FATTY ACID-BINDING PROTEIN HOMOLOG 1-RELATED-RELATED"/>
    <property type="match status" value="1"/>
</dbReference>
<dbReference type="EMBL" id="CMVM020000076">
    <property type="status" value="NOT_ANNOTATED_CDS"/>
    <property type="molecule type" value="Genomic_DNA"/>
</dbReference>
<keyword evidence="3" id="KW-0446">Lipid-binding</keyword>
<dbReference type="Proteomes" id="UP000024404">
    <property type="component" value="Unassembled WGS sequence"/>
</dbReference>
<proteinExistence type="inferred from homology"/>
<dbReference type="InterPro" id="IPR040094">
    <property type="entry name" value="Lbp1-4"/>
</dbReference>
<dbReference type="AlphaFoldDB" id="A0A8R1TRL9"/>
<dbReference type="InterPro" id="IPR012674">
    <property type="entry name" value="Calycin"/>
</dbReference>
<dbReference type="PRINTS" id="PR00178">
    <property type="entry name" value="FATTYACIDBP"/>
</dbReference>
<sequence length="172" mass="20193">MLSDLCECYWRELLFYISFFFHLQNLSLNFGSIMTNEVKKLPEKFMGTFKLDRSENFEEFLASKGVNWFLRKMISFASVTKVLSHSDETRDAYNLSNLTSKKNTVYKNWKLKEEFQAEGLDGKMHKIKFDFDPATDSLKETHIRVDDPKDHGETYTYTVDGDTLTLVSFLVY</sequence>
<dbReference type="Gene3D" id="2.40.128.20">
    <property type="match status" value="1"/>
</dbReference>
<name>A0A8R1TRL9_ONCVO</name>
<dbReference type="CDD" id="cd00742">
    <property type="entry name" value="FABP"/>
    <property type="match status" value="1"/>
</dbReference>
<evidence type="ECO:0000259" key="4">
    <source>
        <dbReference type="PROSITE" id="PS00214"/>
    </source>
</evidence>
<dbReference type="EnsemblMetazoa" id="OVOC2959.1">
    <property type="protein sequence ID" value="OVOC2959.1"/>
    <property type="gene ID" value="WBGene00239768"/>
</dbReference>
<organism evidence="5 6">
    <name type="scientific">Onchocerca volvulus</name>
    <dbReference type="NCBI Taxonomy" id="6282"/>
    <lineage>
        <taxon>Eukaryota</taxon>
        <taxon>Metazoa</taxon>
        <taxon>Ecdysozoa</taxon>
        <taxon>Nematoda</taxon>
        <taxon>Chromadorea</taxon>
        <taxon>Rhabditida</taxon>
        <taxon>Spirurina</taxon>
        <taxon>Spiruromorpha</taxon>
        <taxon>Filarioidea</taxon>
        <taxon>Onchocercidae</taxon>
        <taxon>Onchocerca</taxon>
    </lineage>
</organism>
<dbReference type="PANTHER" id="PTHR22725:SF9">
    <property type="entry name" value="FATTY ACID-BINDING PROTEIN HOMOLOG 3"/>
    <property type="match status" value="1"/>
</dbReference>
<dbReference type="PROSITE" id="PS00214">
    <property type="entry name" value="FABP"/>
    <property type="match status" value="1"/>
</dbReference>
<comment type="similarity">
    <text evidence="1">Belongs to the calycin superfamily. Fatty-acid binding protein (FABP) family.</text>
</comment>
<reference evidence="6" key="1">
    <citation type="submission" date="2013-10" db="EMBL/GenBank/DDBJ databases">
        <title>Genome sequencing of Onchocerca volvulus.</title>
        <authorList>
            <person name="Cotton J."/>
            <person name="Tsai J."/>
            <person name="Stanley E."/>
            <person name="Tracey A."/>
            <person name="Holroyd N."/>
            <person name="Lustigman S."/>
            <person name="Berriman M."/>
        </authorList>
    </citation>
    <scope>NUCLEOTIDE SEQUENCE</scope>
</reference>
<accession>A0A8R1TRL9</accession>
<evidence type="ECO:0000256" key="1">
    <source>
        <dbReference type="ARBA" id="ARBA00008390"/>
    </source>
</evidence>
<dbReference type="InterPro" id="IPR000463">
    <property type="entry name" value="Fatty_acid-bd"/>
</dbReference>
<dbReference type="OMA" id="TCRRWFK"/>
<evidence type="ECO:0000313" key="6">
    <source>
        <dbReference type="Proteomes" id="UP000024404"/>
    </source>
</evidence>
<evidence type="ECO:0000256" key="3">
    <source>
        <dbReference type="ARBA" id="ARBA00023121"/>
    </source>
</evidence>
<reference evidence="5" key="2">
    <citation type="submission" date="2022-06" db="UniProtKB">
        <authorList>
            <consortium name="EnsemblMetazoa"/>
        </authorList>
    </citation>
    <scope>IDENTIFICATION</scope>
</reference>
<evidence type="ECO:0000256" key="2">
    <source>
        <dbReference type="ARBA" id="ARBA00022448"/>
    </source>
</evidence>
<feature type="domain" description="Cytosolic fatty-acid binding proteins" evidence="4">
    <location>
        <begin position="47"/>
        <end position="64"/>
    </location>
</feature>
<keyword evidence="6" id="KW-1185">Reference proteome</keyword>
<protein>
    <submittedName>
        <fullName evidence="5">FABP domain-containing protein</fullName>
    </submittedName>
</protein>